<dbReference type="AlphaFoldDB" id="A0A1X7TK71"/>
<name>A0A1X7TK71_AMPQE</name>
<dbReference type="SUPFAM" id="SSF47986">
    <property type="entry name" value="DEATH domain"/>
    <property type="match status" value="1"/>
</dbReference>
<accession>A0A1X7TK71</accession>
<sequence length="78" mass="8837">SQNPQPLTKKHLDESLIDFNGSTWKELGLQLGLSYNYSHAEEGLRECLVKWLQRPDGGGPNWTTLVESLDKKPTADHF</sequence>
<organism evidence="1">
    <name type="scientific">Amphimedon queenslandica</name>
    <name type="common">Sponge</name>
    <dbReference type="NCBI Taxonomy" id="400682"/>
    <lineage>
        <taxon>Eukaryota</taxon>
        <taxon>Metazoa</taxon>
        <taxon>Porifera</taxon>
        <taxon>Demospongiae</taxon>
        <taxon>Heteroscleromorpha</taxon>
        <taxon>Haplosclerida</taxon>
        <taxon>Niphatidae</taxon>
        <taxon>Amphimedon</taxon>
    </lineage>
</organism>
<reference evidence="1" key="1">
    <citation type="submission" date="2017-05" db="UniProtKB">
        <authorList>
            <consortium name="EnsemblMetazoa"/>
        </authorList>
    </citation>
    <scope>IDENTIFICATION</scope>
</reference>
<dbReference type="Gene3D" id="1.10.533.10">
    <property type="entry name" value="Death Domain, Fas"/>
    <property type="match status" value="1"/>
</dbReference>
<protein>
    <recommendedName>
        <fullName evidence="2">Death domain-containing protein</fullName>
    </recommendedName>
</protein>
<dbReference type="InterPro" id="IPR011029">
    <property type="entry name" value="DEATH-like_dom_sf"/>
</dbReference>
<dbReference type="EnsemblMetazoa" id="Aqu2.1.15228_001">
    <property type="protein sequence ID" value="Aqu2.1.15228_001"/>
    <property type="gene ID" value="Aqu2.1.15228"/>
</dbReference>
<evidence type="ECO:0000313" key="1">
    <source>
        <dbReference type="EnsemblMetazoa" id="Aqu2.1.15228_001"/>
    </source>
</evidence>
<dbReference type="InParanoid" id="A0A1X7TK71"/>
<evidence type="ECO:0008006" key="2">
    <source>
        <dbReference type="Google" id="ProtNLM"/>
    </source>
</evidence>
<proteinExistence type="predicted"/>